<proteinExistence type="inferred from homology"/>
<accession>A0A154BV34</accession>
<organism evidence="8 9">
    <name type="scientific">Anaerosporomusa subterranea</name>
    <dbReference type="NCBI Taxonomy" id="1794912"/>
    <lineage>
        <taxon>Bacteria</taxon>
        <taxon>Bacillati</taxon>
        <taxon>Bacillota</taxon>
        <taxon>Negativicutes</taxon>
        <taxon>Acetonemataceae</taxon>
        <taxon>Anaerosporomusa</taxon>
    </lineage>
</organism>
<feature type="transmembrane region" description="Helical" evidence="7">
    <location>
        <begin position="72"/>
        <end position="93"/>
    </location>
</feature>
<evidence type="ECO:0000313" key="9">
    <source>
        <dbReference type="Proteomes" id="UP000076268"/>
    </source>
</evidence>
<dbReference type="EMBL" id="LSGP01000012">
    <property type="protein sequence ID" value="KYZ77670.1"/>
    <property type="molecule type" value="Genomic_DNA"/>
</dbReference>
<dbReference type="OrthoDB" id="9813689at2"/>
<dbReference type="GO" id="GO:0012505">
    <property type="term" value="C:endomembrane system"/>
    <property type="evidence" value="ECO:0007669"/>
    <property type="project" value="UniProtKB-SubCell"/>
</dbReference>
<keyword evidence="3 7" id="KW-0812">Transmembrane</keyword>
<dbReference type="RefSeq" id="WP_066238209.1">
    <property type="nucleotide sequence ID" value="NZ_LSGP01000012.1"/>
</dbReference>
<evidence type="ECO:0000256" key="2">
    <source>
        <dbReference type="ARBA" id="ARBA00008488"/>
    </source>
</evidence>
<dbReference type="GO" id="GO:0046872">
    <property type="term" value="F:metal ion binding"/>
    <property type="evidence" value="ECO:0007669"/>
    <property type="project" value="UniProtKB-KW"/>
</dbReference>
<dbReference type="GO" id="GO:0016020">
    <property type="term" value="C:membrane"/>
    <property type="evidence" value="ECO:0007669"/>
    <property type="project" value="InterPro"/>
</dbReference>
<name>A0A154BV34_ANASB</name>
<feature type="transmembrane region" description="Helical" evidence="7">
    <location>
        <begin position="153"/>
        <end position="173"/>
    </location>
</feature>
<feature type="transmembrane region" description="Helical" evidence="7">
    <location>
        <begin position="40"/>
        <end position="60"/>
    </location>
</feature>
<evidence type="ECO:0000313" key="8">
    <source>
        <dbReference type="EMBL" id="KYZ77670.1"/>
    </source>
</evidence>
<protein>
    <submittedName>
        <fullName evidence="8">Hemolysin D</fullName>
    </submittedName>
</protein>
<evidence type="ECO:0000256" key="1">
    <source>
        <dbReference type="ARBA" id="ARBA00004127"/>
    </source>
</evidence>
<feature type="binding site" evidence="6">
    <location>
        <position position="184"/>
    </location>
    <ligand>
        <name>Zn(2+)</name>
        <dbReference type="ChEBI" id="CHEBI:29105"/>
    </ligand>
</feature>
<keyword evidence="6" id="KW-0479">Metal-binding</keyword>
<dbReference type="AlphaFoldDB" id="A0A154BV34"/>
<dbReference type="InterPro" id="IPR005744">
    <property type="entry name" value="Hy-lIII"/>
</dbReference>
<dbReference type="NCBIfam" id="TIGR01065">
    <property type="entry name" value="hlyIII"/>
    <property type="match status" value="1"/>
</dbReference>
<keyword evidence="9" id="KW-1185">Reference proteome</keyword>
<comment type="similarity">
    <text evidence="2">Belongs to the UPF0073 (Hly-III) family.</text>
</comment>
<dbReference type="GO" id="GO:0140911">
    <property type="term" value="F:pore-forming activity"/>
    <property type="evidence" value="ECO:0007669"/>
    <property type="project" value="InterPro"/>
</dbReference>
<dbReference type="Pfam" id="PF03006">
    <property type="entry name" value="HlyIII"/>
    <property type="match status" value="1"/>
</dbReference>
<keyword evidence="6" id="KW-0862">Zinc</keyword>
<comment type="subcellular location">
    <subcellularLocation>
        <location evidence="1">Endomembrane system</location>
        <topology evidence="1">Multi-pass membrane protein</topology>
    </subcellularLocation>
</comment>
<evidence type="ECO:0000256" key="3">
    <source>
        <dbReference type="ARBA" id="ARBA00022692"/>
    </source>
</evidence>
<dbReference type="PROSITE" id="PS51257">
    <property type="entry name" value="PROKAR_LIPOPROTEIN"/>
    <property type="match status" value="1"/>
</dbReference>
<evidence type="ECO:0000256" key="4">
    <source>
        <dbReference type="ARBA" id="ARBA00022989"/>
    </source>
</evidence>
<comment type="caution">
    <text evidence="8">The sequence shown here is derived from an EMBL/GenBank/DDBJ whole genome shotgun (WGS) entry which is preliminary data.</text>
</comment>
<dbReference type="InterPro" id="IPR004254">
    <property type="entry name" value="AdipoR/HlyIII-related"/>
</dbReference>
<keyword evidence="4 7" id="KW-1133">Transmembrane helix</keyword>
<feature type="binding site" evidence="6">
    <location>
        <position position="58"/>
    </location>
    <ligand>
        <name>Zn(2+)</name>
        <dbReference type="ChEBI" id="CHEBI:29105"/>
    </ligand>
</feature>
<feature type="transmembrane region" description="Helical" evidence="7">
    <location>
        <begin position="126"/>
        <end position="147"/>
    </location>
</feature>
<dbReference type="Proteomes" id="UP000076268">
    <property type="component" value="Unassembled WGS sequence"/>
</dbReference>
<gene>
    <name evidence="8" type="ORF">AXX12_18230</name>
</gene>
<feature type="transmembrane region" description="Helical" evidence="7">
    <location>
        <begin position="99"/>
        <end position="119"/>
    </location>
</feature>
<feature type="binding site" evidence="6">
    <location>
        <position position="180"/>
    </location>
    <ligand>
        <name>Zn(2+)</name>
        <dbReference type="ChEBI" id="CHEBI:29105"/>
    </ligand>
</feature>
<keyword evidence="5 7" id="KW-0472">Membrane</keyword>
<dbReference type="PANTHER" id="PTHR20855:SF129">
    <property type="entry name" value="HEMOLYSIN-3 HOMOLOG"/>
    <property type="match status" value="1"/>
</dbReference>
<feature type="transmembrane region" description="Helical" evidence="7">
    <location>
        <begin position="12"/>
        <end position="34"/>
    </location>
</feature>
<evidence type="ECO:0000256" key="6">
    <source>
        <dbReference type="PIRSR" id="PIRSR604254-1"/>
    </source>
</evidence>
<reference evidence="8 9" key="1">
    <citation type="submission" date="2016-02" db="EMBL/GenBank/DDBJ databases">
        <title>Anaerosporomusa subterraneum gen. nov., sp. nov., a spore-forming obligate anaerobe isolated from saprolite.</title>
        <authorList>
            <person name="Choi J.K."/>
            <person name="Shah M."/>
            <person name="Yee N."/>
        </authorList>
    </citation>
    <scope>NUCLEOTIDE SEQUENCE [LARGE SCALE GENOMIC DNA]</scope>
    <source>
        <strain evidence="8 9">RU4</strain>
    </source>
</reference>
<sequence>MEEKLNAVTHGAGAVLALAGLVILTIAACLYGSVWHIVSFSVYGTSLFLLYLASTLYHSFSNEKLKHIFKIVDHSAIYLLIAGTYTPFALILLHGKLGWIIFSVIWGLAVLGILLKIFFVKRFKILSTLCYLFMGWLLLVFIKPIIATLPTAGFGWLLAGGIFYTAGSVFYLWRRLPYHHAIWHLFVLAGSFSHFISVLYYVLPISVPA</sequence>
<evidence type="ECO:0000256" key="7">
    <source>
        <dbReference type="SAM" id="Phobius"/>
    </source>
</evidence>
<dbReference type="STRING" id="1794912.AXX12_18230"/>
<dbReference type="PANTHER" id="PTHR20855">
    <property type="entry name" value="ADIPOR/PROGESTIN RECEPTOR-RELATED"/>
    <property type="match status" value="1"/>
</dbReference>
<feature type="transmembrane region" description="Helical" evidence="7">
    <location>
        <begin position="185"/>
        <end position="203"/>
    </location>
</feature>
<evidence type="ECO:0000256" key="5">
    <source>
        <dbReference type="ARBA" id="ARBA00023136"/>
    </source>
</evidence>